<proteinExistence type="predicted"/>
<keyword evidence="2" id="KW-1133">Transmembrane helix</keyword>
<reference evidence="3 4" key="1">
    <citation type="submission" date="2017-11" db="EMBL/GenBank/DDBJ databases">
        <title>Genomic Encyclopedia of Archaeal and Bacterial Type Strains, Phase II (KMG-II): From Individual Species to Whole Genera.</title>
        <authorList>
            <person name="Goeker M."/>
        </authorList>
    </citation>
    <scope>NUCLEOTIDE SEQUENCE [LARGE SCALE GENOMIC DNA]</scope>
    <source>
        <strain evidence="3 4">DSM 25625</strain>
    </source>
</reference>
<dbReference type="RefSeq" id="WP_157803017.1">
    <property type="nucleotide sequence ID" value="NZ_PGFB01000005.1"/>
</dbReference>
<dbReference type="AlphaFoldDB" id="A0A2M9BCU7"/>
<gene>
    <name evidence="3" type="ORF">CLV54_3121</name>
</gene>
<evidence type="ECO:0000256" key="2">
    <source>
        <dbReference type="SAM" id="Phobius"/>
    </source>
</evidence>
<keyword evidence="2" id="KW-0472">Membrane</keyword>
<keyword evidence="4" id="KW-1185">Reference proteome</keyword>
<feature type="compositionally biased region" description="Polar residues" evidence="1">
    <location>
        <begin position="49"/>
        <end position="59"/>
    </location>
</feature>
<accession>A0A2M9BCU7</accession>
<feature type="compositionally biased region" description="Low complexity" evidence="1">
    <location>
        <begin position="10"/>
        <end position="33"/>
    </location>
</feature>
<sequence length="124" mass="12239">MTDNTPDPFTAASAAPAGGTPASAASTGHAPTGQTPTGRIPTGRIPTGTAPTGTASVTAPQPRRYPARIGTIIWGMLLLAFAAYMIITTVVPPVADPVTLITGALIAGGLALVIVGIAAASRRP</sequence>
<comment type="caution">
    <text evidence="3">The sequence shown here is derived from an EMBL/GenBank/DDBJ whole genome shotgun (WGS) entry which is preliminary data.</text>
</comment>
<dbReference type="EMBL" id="PGFB01000005">
    <property type="protein sequence ID" value="PJJ55769.1"/>
    <property type="molecule type" value="Genomic_DNA"/>
</dbReference>
<feature type="region of interest" description="Disordered" evidence="1">
    <location>
        <begin position="1"/>
        <end position="61"/>
    </location>
</feature>
<keyword evidence="2" id="KW-0812">Transmembrane</keyword>
<evidence type="ECO:0000256" key="1">
    <source>
        <dbReference type="SAM" id="MobiDB-lite"/>
    </source>
</evidence>
<evidence type="ECO:0000313" key="3">
    <source>
        <dbReference type="EMBL" id="PJJ55769.1"/>
    </source>
</evidence>
<feature type="transmembrane region" description="Helical" evidence="2">
    <location>
        <begin position="72"/>
        <end position="92"/>
    </location>
</feature>
<protein>
    <submittedName>
        <fullName evidence="3">Uncharacterized protein</fullName>
    </submittedName>
</protein>
<evidence type="ECO:0000313" key="4">
    <source>
        <dbReference type="Proteomes" id="UP000230161"/>
    </source>
</evidence>
<name>A0A2M9BCU7_9MICO</name>
<organism evidence="3 4">
    <name type="scientific">Compostimonas suwonensis</name>
    <dbReference type="NCBI Taxonomy" id="1048394"/>
    <lineage>
        <taxon>Bacteria</taxon>
        <taxon>Bacillati</taxon>
        <taxon>Actinomycetota</taxon>
        <taxon>Actinomycetes</taxon>
        <taxon>Micrococcales</taxon>
        <taxon>Microbacteriaceae</taxon>
        <taxon>Compostimonas</taxon>
    </lineage>
</organism>
<feature type="transmembrane region" description="Helical" evidence="2">
    <location>
        <begin position="98"/>
        <end position="120"/>
    </location>
</feature>
<dbReference type="Proteomes" id="UP000230161">
    <property type="component" value="Unassembled WGS sequence"/>
</dbReference>